<feature type="transmembrane region" description="Helical" evidence="1">
    <location>
        <begin position="372"/>
        <end position="390"/>
    </location>
</feature>
<dbReference type="Proteomes" id="UP000033400">
    <property type="component" value="Unassembled WGS sequence"/>
</dbReference>
<evidence type="ECO:0000313" key="2">
    <source>
        <dbReference type="EMBL" id="KJZ62496.1"/>
    </source>
</evidence>
<sequence length="420" mass="47117">MFSHVVALYRALGVPAFEDGVIRYEGRPTPDIIGALRMCDDLPAAYGKFEHCSDEADSLDIEFRLPSNEAGRFYANLGEFVARNGSLGKGQFPSNVYIVELRWADSDDTEPPAIKALRRVCRLIELLALLAIGVDKDSSPDGYNLFFALPPDGAKPPRTFLLPTQVDVKVLDYELNHLSLLEEILNRKNENKAHLSERKLMIRMAVASVIEKFESEPNLFLVIVREWREVLATYRANLQTYVYSFSFERVRREVAQAEIDYGTKLSGVLGDIAGKMLALPISLAGLVVLEKTTSRFEGFILVLGLAVVSVVLLAILHNQMLQTERLLHSFNVIFDDFKDKIKTYPPKLQGLLRITIDQVDKQGRTLTRTFRLLKGLSLLPIVGALLLAAIKYWDGFVWLLMTILSIVFSALNVAPDFLSP</sequence>
<accession>A0A0F4V178</accession>
<protein>
    <submittedName>
        <fullName evidence="2">Uncharacterized protein</fullName>
    </submittedName>
</protein>
<feature type="transmembrane region" description="Helical" evidence="1">
    <location>
        <begin position="298"/>
        <end position="316"/>
    </location>
</feature>
<name>A0A0F4V178_PSEFL</name>
<dbReference type="RefSeq" id="WP_046056458.1">
    <property type="nucleotide sequence ID" value="NZ_LACH01000069.1"/>
</dbReference>
<keyword evidence="1" id="KW-0472">Membrane</keyword>
<comment type="caution">
    <text evidence="2">The sequence shown here is derived from an EMBL/GenBank/DDBJ whole genome shotgun (WGS) entry which is preliminary data.</text>
</comment>
<dbReference type="PATRIC" id="fig|294.133.peg.5262"/>
<evidence type="ECO:0000313" key="3">
    <source>
        <dbReference type="Proteomes" id="UP000033400"/>
    </source>
</evidence>
<dbReference type="OrthoDB" id="6064670at2"/>
<reference evidence="2 3" key="1">
    <citation type="submission" date="2015-03" db="EMBL/GenBank/DDBJ databases">
        <title>Comparative genomics of Pseudomonas insights into diversity of traits involved in vanlence and defense.</title>
        <authorList>
            <person name="Qin Y."/>
        </authorList>
    </citation>
    <scope>NUCLEOTIDE SEQUENCE [LARGE SCALE GENOMIC DNA]</scope>
    <source>
        <strain evidence="2 3">H24</strain>
    </source>
</reference>
<keyword evidence="1" id="KW-1133">Transmembrane helix</keyword>
<feature type="transmembrane region" description="Helical" evidence="1">
    <location>
        <begin position="396"/>
        <end position="414"/>
    </location>
</feature>
<evidence type="ECO:0000256" key="1">
    <source>
        <dbReference type="SAM" id="Phobius"/>
    </source>
</evidence>
<proteinExistence type="predicted"/>
<dbReference type="AlphaFoldDB" id="A0A0F4V178"/>
<dbReference type="EMBL" id="LACH01000069">
    <property type="protein sequence ID" value="KJZ62496.1"/>
    <property type="molecule type" value="Genomic_DNA"/>
</dbReference>
<organism evidence="2 3">
    <name type="scientific">Pseudomonas fluorescens</name>
    <dbReference type="NCBI Taxonomy" id="294"/>
    <lineage>
        <taxon>Bacteria</taxon>
        <taxon>Pseudomonadati</taxon>
        <taxon>Pseudomonadota</taxon>
        <taxon>Gammaproteobacteria</taxon>
        <taxon>Pseudomonadales</taxon>
        <taxon>Pseudomonadaceae</taxon>
        <taxon>Pseudomonas</taxon>
    </lineage>
</organism>
<keyword evidence="1" id="KW-0812">Transmembrane</keyword>
<gene>
    <name evidence="2" type="ORF">VD17_26740</name>
</gene>